<evidence type="ECO:0000256" key="1">
    <source>
        <dbReference type="ARBA" id="ARBA00022729"/>
    </source>
</evidence>
<evidence type="ECO:0000313" key="5">
    <source>
        <dbReference type="EMBL" id="ADN15724.1"/>
    </source>
</evidence>
<dbReference type="GO" id="GO:0015159">
    <property type="term" value="F:polysaccharide transmembrane transporter activity"/>
    <property type="evidence" value="ECO:0007669"/>
    <property type="project" value="InterPro"/>
</dbReference>
<dbReference type="PANTHER" id="PTHR33619">
    <property type="entry name" value="POLYSACCHARIDE EXPORT PROTEIN GFCE-RELATED"/>
    <property type="match status" value="1"/>
</dbReference>
<feature type="compositionally biased region" description="Polar residues" evidence="2">
    <location>
        <begin position="59"/>
        <end position="74"/>
    </location>
</feature>
<dbReference type="Pfam" id="PF02563">
    <property type="entry name" value="Poly_export"/>
    <property type="match status" value="1"/>
</dbReference>
<keyword evidence="6" id="KW-1185">Reference proteome</keyword>
<dbReference type="OrthoDB" id="9793939at2"/>
<feature type="domain" description="Polysaccharide export protein N-terminal" evidence="3">
    <location>
        <begin position="89"/>
        <end position="159"/>
    </location>
</feature>
<dbReference type="EMBL" id="CP002198">
    <property type="protein sequence ID" value="ADN15724.1"/>
    <property type="molecule type" value="Genomic_DNA"/>
</dbReference>
<evidence type="ECO:0000259" key="3">
    <source>
        <dbReference type="Pfam" id="PF02563"/>
    </source>
</evidence>
<dbReference type="STRING" id="497965.Cyan7822_3789"/>
<organism evidence="5 6">
    <name type="scientific">Gloeothece verrucosa (strain PCC 7822)</name>
    <name type="common">Cyanothece sp. (strain PCC 7822)</name>
    <dbReference type="NCBI Taxonomy" id="497965"/>
    <lineage>
        <taxon>Bacteria</taxon>
        <taxon>Bacillati</taxon>
        <taxon>Cyanobacteriota</taxon>
        <taxon>Cyanophyceae</taxon>
        <taxon>Oscillatoriophycideae</taxon>
        <taxon>Chroococcales</taxon>
        <taxon>Aphanothecaceae</taxon>
        <taxon>Gloeothece</taxon>
        <taxon>Gloeothece verrucosa</taxon>
    </lineage>
</organism>
<dbReference type="InterPro" id="IPR003715">
    <property type="entry name" value="Poly_export_N"/>
</dbReference>
<feature type="region of interest" description="Disordered" evidence="2">
    <location>
        <begin position="58"/>
        <end position="78"/>
    </location>
</feature>
<dbReference type="AlphaFoldDB" id="E0UI72"/>
<accession>E0UI72</accession>
<dbReference type="InterPro" id="IPR049712">
    <property type="entry name" value="Poly_export"/>
</dbReference>
<sequence>MVKLVDHKTTVSHRYIQLSLAVLYSICHSLVFIGPSVAQKSIRLPSSERPRQIELLPAQSPTPLFQQRPTTPSGYSPPVYEPQKSQQFQLYRLDTGDGISVKVPGFPEFDFTGSVDPEGNVQVPILGRIPVVGLTLDELETKISYELYKRFLKTEPVVNAVLDSPRPVQLTVLGEVIKPGYYSLAPNTPLTAVLLAAGGSTSNADLRSVIVRRTLIDGTVLEQQVDLYTPLIEGLGLPDVRLQGGDTVIISRLSIGQEKGYDRQLISRTTLTQPTITVRLLVPIEPSGVAFRNITLPNGSTFLDIVASFPVTDSLRVRSNEVSLLRFDPDKGGIITQTLNPRKAVRGDIAQNIPLRDQDVIIVSRTLLGKVFAGFRVLTQPIRDVFGFTTSIFDITNQLGGSNNNR</sequence>
<dbReference type="HOGENOM" id="CLU_022181_2_0_3"/>
<proteinExistence type="predicted"/>
<evidence type="ECO:0000256" key="2">
    <source>
        <dbReference type="SAM" id="MobiDB-lite"/>
    </source>
</evidence>
<dbReference type="Proteomes" id="UP000008206">
    <property type="component" value="Chromosome"/>
</dbReference>
<dbReference type="Gene3D" id="3.30.1950.10">
    <property type="entry name" value="wza like domain"/>
    <property type="match status" value="1"/>
</dbReference>
<evidence type="ECO:0000259" key="4">
    <source>
        <dbReference type="Pfam" id="PF10531"/>
    </source>
</evidence>
<feature type="domain" description="Soluble ligand binding" evidence="4">
    <location>
        <begin position="171"/>
        <end position="220"/>
    </location>
</feature>
<dbReference type="eggNOG" id="COG1596">
    <property type="taxonomic scope" value="Bacteria"/>
</dbReference>
<dbReference type="Gene3D" id="3.10.560.10">
    <property type="entry name" value="Outer membrane lipoprotein wza domain like"/>
    <property type="match status" value="1"/>
</dbReference>
<name>E0UI72_GLOV7</name>
<dbReference type="InterPro" id="IPR019554">
    <property type="entry name" value="Soluble_ligand-bd"/>
</dbReference>
<evidence type="ECO:0000313" key="6">
    <source>
        <dbReference type="Proteomes" id="UP000008206"/>
    </source>
</evidence>
<gene>
    <name evidence="5" type="ordered locus">Cyan7822_3789</name>
</gene>
<keyword evidence="1" id="KW-0732">Signal</keyword>
<dbReference type="RefSeq" id="WP_013323792.1">
    <property type="nucleotide sequence ID" value="NC_014501.1"/>
</dbReference>
<dbReference type="Pfam" id="PF10531">
    <property type="entry name" value="SLBB"/>
    <property type="match status" value="1"/>
</dbReference>
<reference evidence="6" key="1">
    <citation type="journal article" date="2011" name="MBio">
        <title>Novel metabolic attributes of the genus Cyanothece, comprising a group of unicellular nitrogen-fixing Cyanobacteria.</title>
        <authorList>
            <person name="Bandyopadhyay A."/>
            <person name="Elvitigala T."/>
            <person name="Welsh E."/>
            <person name="Stockel J."/>
            <person name="Liberton M."/>
            <person name="Min H."/>
            <person name="Sherman L.A."/>
            <person name="Pakrasi H.B."/>
        </authorList>
    </citation>
    <scope>NUCLEOTIDE SEQUENCE [LARGE SCALE GENOMIC DNA]</scope>
    <source>
        <strain evidence="6">PCC 7822</strain>
    </source>
</reference>
<dbReference type="KEGG" id="cyj:Cyan7822_3789"/>
<protein>
    <submittedName>
        <fullName evidence="5">Polysaccharide export protein</fullName>
    </submittedName>
</protein>
<dbReference type="PANTHER" id="PTHR33619:SF3">
    <property type="entry name" value="POLYSACCHARIDE EXPORT PROTEIN GFCE-RELATED"/>
    <property type="match status" value="1"/>
</dbReference>